<dbReference type="AlphaFoldDB" id="A0A024U7L6"/>
<feature type="compositionally biased region" description="Basic and acidic residues" evidence="1">
    <location>
        <begin position="181"/>
        <end position="197"/>
    </location>
</feature>
<feature type="region of interest" description="Disordered" evidence="1">
    <location>
        <begin position="1"/>
        <end position="45"/>
    </location>
</feature>
<gene>
    <name evidence="2" type="ORF">H310_05783</name>
</gene>
<accession>A0A024U7L6</accession>
<evidence type="ECO:0000313" key="2">
    <source>
        <dbReference type="EMBL" id="ETW02220.1"/>
    </source>
</evidence>
<dbReference type="VEuPathDB" id="FungiDB:H310_05783"/>
<evidence type="ECO:0000256" key="1">
    <source>
        <dbReference type="SAM" id="MobiDB-lite"/>
    </source>
</evidence>
<sequence>MQRSGLQHRVDKRNRCSQSNRQRRGSRRRRNGRGGGGRDLGSSLGGSSRRDHFFFNSGVGVHSGAGLDGRGLRRSCLQRIHVALLGIREYVVGRDTGVKDASRVLAHQVLDSDHTRRHRANVIGTAVKNLLLGVRAALVVAWGALELVNLADLDRCAECLDRRRRRSGGFGSRGSLAAHEGGGDARNEINSFHEGER</sequence>
<feature type="compositionally biased region" description="Basic residues" evidence="1">
    <location>
        <begin position="21"/>
        <end position="32"/>
    </location>
</feature>
<organism evidence="2">
    <name type="scientific">Aphanomyces invadans</name>
    <dbReference type="NCBI Taxonomy" id="157072"/>
    <lineage>
        <taxon>Eukaryota</taxon>
        <taxon>Sar</taxon>
        <taxon>Stramenopiles</taxon>
        <taxon>Oomycota</taxon>
        <taxon>Saprolegniomycetes</taxon>
        <taxon>Saprolegniales</taxon>
        <taxon>Verrucalvaceae</taxon>
        <taxon>Aphanomyces</taxon>
    </lineage>
</organism>
<reference evidence="2" key="1">
    <citation type="submission" date="2013-12" db="EMBL/GenBank/DDBJ databases">
        <title>The Genome Sequence of Aphanomyces invadans NJM9701.</title>
        <authorList>
            <consortium name="The Broad Institute Genomics Platform"/>
            <person name="Russ C."/>
            <person name="Tyler B."/>
            <person name="van West P."/>
            <person name="Dieguez-Uribeondo J."/>
            <person name="Young S.K."/>
            <person name="Zeng Q."/>
            <person name="Gargeya S."/>
            <person name="Fitzgerald M."/>
            <person name="Abouelleil A."/>
            <person name="Alvarado L."/>
            <person name="Chapman S.B."/>
            <person name="Gainer-Dewar J."/>
            <person name="Goldberg J."/>
            <person name="Griggs A."/>
            <person name="Gujja S."/>
            <person name="Hansen M."/>
            <person name="Howarth C."/>
            <person name="Imamovic A."/>
            <person name="Ireland A."/>
            <person name="Larimer J."/>
            <person name="McCowan C."/>
            <person name="Murphy C."/>
            <person name="Pearson M."/>
            <person name="Poon T.W."/>
            <person name="Priest M."/>
            <person name="Roberts A."/>
            <person name="Saif S."/>
            <person name="Shea T."/>
            <person name="Sykes S."/>
            <person name="Wortman J."/>
            <person name="Nusbaum C."/>
            <person name="Birren B."/>
        </authorList>
    </citation>
    <scope>NUCLEOTIDE SEQUENCE [LARGE SCALE GENOMIC DNA]</scope>
    <source>
        <strain evidence="2">NJM9701</strain>
    </source>
</reference>
<dbReference type="RefSeq" id="XP_008868825.1">
    <property type="nucleotide sequence ID" value="XM_008870603.1"/>
</dbReference>
<dbReference type="EMBL" id="KI913961">
    <property type="protein sequence ID" value="ETW02220.1"/>
    <property type="molecule type" value="Genomic_DNA"/>
</dbReference>
<dbReference type="GeneID" id="20082833"/>
<proteinExistence type="predicted"/>
<feature type="region of interest" description="Disordered" evidence="1">
    <location>
        <begin position="165"/>
        <end position="197"/>
    </location>
</feature>
<protein>
    <submittedName>
        <fullName evidence="2">Uncharacterized protein</fullName>
    </submittedName>
</protein>
<name>A0A024U7L6_9STRA</name>